<protein>
    <submittedName>
        <fullName evidence="2">Type I-B CRISPR-associated protein Cas8b1/Cst1</fullName>
    </submittedName>
</protein>
<dbReference type="InterPro" id="IPR019121">
    <property type="entry name" value="CRISPR-assoc_CXXC-CXXC_dom"/>
</dbReference>
<proteinExistence type="predicted"/>
<dbReference type="InterPro" id="IPR010180">
    <property type="entry name" value="CRISPR-assoc_prot_CXXC-CXXC"/>
</dbReference>
<organism evidence="2 3">
    <name type="scientific">Finegoldia magna</name>
    <name type="common">Peptostreptococcus magnus</name>
    <dbReference type="NCBI Taxonomy" id="1260"/>
    <lineage>
        <taxon>Bacteria</taxon>
        <taxon>Bacillati</taxon>
        <taxon>Bacillota</taxon>
        <taxon>Tissierellia</taxon>
        <taxon>Tissierellales</taxon>
        <taxon>Peptoniphilaceae</taxon>
        <taxon>Finegoldia</taxon>
    </lineage>
</organism>
<accession>A0A2N6SSV9</accession>
<evidence type="ECO:0000313" key="3">
    <source>
        <dbReference type="Proteomes" id="UP000235723"/>
    </source>
</evidence>
<comment type="caution">
    <text evidence="2">The sequence shown here is derived from an EMBL/GenBank/DDBJ whole genome shotgun (WGS) entry which is preliminary data.</text>
</comment>
<dbReference type="Pfam" id="PF09706">
    <property type="entry name" value="Cas_CXXC_CXXC"/>
    <property type="match status" value="1"/>
</dbReference>
<evidence type="ECO:0000313" key="2">
    <source>
        <dbReference type="EMBL" id="PMC60138.1"/>
    </source>
</evidence>
<dbReference type="Proteomes" id="UP000235723">
    <property type="component" value="Unassembled WGS sequence"/>
</dbReference>
<dbReference type="NCBIfam" id="TIGR01908">
    <property type="entry name" value="cas_CXXC_CXXC"/>
    <property type="match status" value="1"/>
</dbReference>
<name>A0A2N6SSV9_FINMA</name>
<sequence length="589" mass="68754">MGEIITIRSDDWLKNAGICGLYNILEKAGYKDQIEVSSDEIKFPVELLKGFSDMFFNYLIETYKDTFSLFRIINAEKLLDNWIENDFEKFEKKELDLLNSQIENFKKYIKSNSYKSAYKLIGGNVDPELLEKNLQKIKLKKKEKVLDRIEDIKSQIATMKEIISYFKSYDAIKYIGAKNAIYNIIRNAWDGVSFLNRQCKNPDMYEEYQDYFVNPAIEYIENFDKNKAKYKYQCLACSSKIKDLNSDIGFIREMGFDTNRKTSHVWDFNNYVAICPICRLVYSCVPAGINYAFNKGIFINYSMDLNDLIKINKKINFELHENSYSGISIYKSIQDNMNENLNEKSQYELSDVQVVRFYRDVDKDSIKYNFNIINKVVLETISSCKTELNTIKQGKYSENSNDKYIYNEVMEKLLNNQNQFLLVQKLLHYKLSMPDSTYYNAGIVSSILKINIKYLEEAGYVKNLENNLVDEARIAGYYLQKAYNISGKGKVEIDEVLQQESNESEDNKKNNNLAYNKKLNGIAYRMLNALKTNNKHSFMDTLINAYMYVGKSIPKIFAENLEDDLVFKNIGYAFITGMIGYIKEENKDK</sequence>
<dbReference type="EMBL" id="PNHD01000005">
    <property type="protein sequence ID" value="PMC60138.1"/>
    <property type="molecule type" value="Genomic_DNA"/>
</dbReference>
<feature type="domain" description="CRISPR-associated protein CXXC-CXXC" evidence="1">
    <location>
        <begin position="229"/>
        <end position="289"/>
    </location>
</feature>
<dbReference type="AlphaFoldDB" id="A0A2N6SSV9"/>
<evidence type="ECO:0000259" key="1">
    <source>
        <dbReference type="Pfam" id="PF09706"/>
    </source>
</evidence>
<reference evidence="2 3" key="1">
    <citation type="submission" date="2017-09" db="EMBL/GenBank/DDBJ databases">
        <title>Bacterial strain isolated from the female urinary microbiota.</title>
        <authorList>
            <person name="Thomas-White K."/>
            <person name="Kumar N."/>
            <person name="Forster S."/>
            <person name="Putonti C."/>
            <person name="Lawley T."/>
            <person name="Wolfe A.J."/>
        </authorList>
    </citation>
    <scope>NUCLEOTIDE SEQUENCE [LARGE SCALE GENOMIC DNA]</scope>
    <source>
        <strain evidence="2 3">UMB0115</strain>
    </source>
</reference>
<gene>
    <name evidence="2" type="primary">cas8a1</name>
    <name evidence="2" type="ORF">CJ208_04740</name>
</gene>
<dbReference type="RefSeq" id="WP_102164124.1">
    <property type="nucleotide sequence ID" value="NZ_PNHD01000005.1"/>
</dbReference>